<protein>
    <recommendedName>
        <fullName evidence="3">PB1 domain-containing protein</fullName>
    </recommendedName>
</protein>
<keyword evidence="1" id="KW-0175">Coiled coil</keyword>
<dbReference type="SMART" id="SM00666">
    <property type="entry name" value="PB1"/>
    <property type="match status" value="1"/>
</dbReference>
<dbReference type="Proteomes" id="UP001229421">
    <property type="component" value="Unassembled WGS sequence"/>
</dbReference>
<accession>A0AAD8KYD0</accession>
<dbReference type="PANTHER" id="PTHR31066:SF85">
    <property type="entry name" value="OS02G0809100 PROTEIN"/>
    <property type="match status" value="1"/>
</dbReference>
<keyword evidence="5" id="KW-1185">Reference proteome</keyword>
<sequence length="511" mass="56684">MENYSYNSYPESGGSSPRSREIDFDNPAPWEDQPTGNNNNYKVKLMCSYGGKIHPRPHDNQLAYIGGETKILSVDRSIKFSVLLAKLASLCDADVCFKYQLPGEDLDALISVTNDDDLDHMMNEYDRLNRASPKPARLRLFLFPVSIQTPVITPTQSFGSTEGRSERERFVDALNSGPVQSSTPPVITPVHGNADFLFGSEKVAVPVTIPKVRDLPVTDPIRLHEPDVAILDDRGIGNDRIQKHIQDLRRLRIAEDQHQQQQQQQNLYNRQIEHENLTSGYSGEYYVQRTPEKVVSTTLQGSVPSPAPGYQISGGYTASTISTDQQPVYMVPAPSSMYHAPMARPVTGPVGQGQGQNQGYYTVQRMPTEVYREQQQQQPVYNAMQPVQSVATQSVFPPQQQPPPQKLTTDQGVRMIQSTAGMTDPGYTQVAYDSNLGRHVYYTAQGALVTPHQQQQPPPPPLQQPQQHQVHLQQTTHQYHQPIAAAAAVAPAALNQDGKVIAPTKISQTSI</sequence>
<feature type="region of interest" description="Disordered" evidence="2">
    <location>
        <begin position="450"/>
        <end position="477"/>
    </location>
</feature>
<gene>
    <name evidence="4" type="ORF">QVD17_14572</name>
</gene>
<feature type="domain" description="PB1" evidence="3">
    <location>
        <begin position="57"/>
        <end position="145"/>
    </location>
</feature>
<evidence type="ECO:0000256" key="2">
    <source>
        <dbReference type="SAM" id="MobiDB-lite"/>
    </source>
</evidence>
<comment type="caution">
    <text evidence="4">The sequence shown here is derived from an EMBL/GenBank/DDBJ whole genome shotgun (WGS) entry which is preliminary data.</text>
</comment>
<feature type="compositionally biased region" description="Low complexity" evidence="2">
    <location>
        <begin position="464"/>
        <end position="477"/>
    </location>
</feature>
<dbReference type="Gene3D" id="3.10.20.90">
    <property type="entry name" value="Phosphatidylinositol 3-kinase Catalytic Subunit, Chain A, domain 1"/>
    <property type="match status" value="1"/>
</dbReference>
<dbReference type="AlphaFoldDB" id="A0AAD8KYD0"/>
<organism evidence="4 5">
    <name type="scientific">Tagetes erecta</name>
    <name type="common">African marigold</name>
    <dbReference type="NCBI Taxonomy" id="13708"/>
    <lineage>
        <taxon>Eukaryota</taxon>
        <taxon>Viridiplantae</taxon>
        <taxon>Streptophyta</taxon>
        <taxon>Embryophyta</taxon>
        <taxon>Tracheophyta</taxon>
        <taxon>Spermatophyta</taxon>
        <taxon>Magnoliopsida</taxon>
        <taxon>eudicotyledons</taxon>
        <taxon>Gunneridae</taxon>
        <taxon>Pentapetalae</taxon>
        <taxon>asterids</taxon>
        <taxon>campanulids</taxon>
        <taxon>Asterales</taxon>
        <taxon>Asteraceae</taxon>
        <taxon>Asteroideae</taxon>
        <taxon>Heliantheae alliance</taxon>
        <taxon>Tageteae</taxon>
        <taxon>Tagetes</taxon>
    </lineage>
</organism>
<dbReference type="SUPFAM" id="SSF54277">
    <property type="entry name" value="CAD &amp; PB1 domains"/>
    <property type="match status" value="1"/>
</dbReference>
<evidence type="ECO:0000313" key="4">
    <source>
        <dbReference type="EMBL" id="KAK1431248.1"/>
    </source>
</evidence>
<dbReference type="FunFam" id="3.10.20.90:FF:000058">
    <property type="entry name" value="Octicosapeptide/phox/Bem1p domain kinase superfamily protein"/>
    <property type="match status" value="1"/>
</dbReference>
<dbReference type="EMBL" id="JAUHHV010000003">
    <property type="protein sequence ID" value="KAK1431248.1"/>
    <property type="molecule type" value="Genomic_DNA"/>
</dbReference>
<feature type="coiled-coil region" evidence="1">
    <location>
        <begin position="241"/>
        <end position="271"/>
    </location>
</feature>
<name>A0AAD8KYD0_TARER</name>
<dbReference type="PANTHER" id="PTHR31066">
    <property type="entry name" value="OS05G0427100 PROTEIN-RELATED"/>
    <property type="match status" value="1"/>
</dbReference>
<evidence type="ECO:0000259" key="3">
    <source>
        <dbReference type="SMART" id="SM00666"/>
    </source>
</evidence>
<feature type="compositionally biased region" description="Polar residues" evidence="2">
    <location>
        <begin position="1"/>
        <end position="17"/>
    </location>
</feature>
<evidence type="ECO:0000313" key="5">
    <source>
        <dbReference type="Proteomes" id="UP001229421"/>
    </source>
</evidence>
<reference evidence="4" key="1">
    <citation type="journal article" date="2023" name="bioRxiv">
        <title>Improved chromosome-level genome assembly for marigold (Tagetes erecta).</title>
        <authorList>
            <person name="Jiang F."/>
            <person name="Yuan L."/>
            <person name="Wang S."/>
            <person name="Wang H."/>
            <person name="Xu D."/>
            <person name="Wang A."/>
            <person name="Fan W."/>
        </authorList>
    </citation>
    <scope>NUCLEOTIDE SEQUENCE</scope>
    <source>
        <strain evidence="4">WSJ</strain>
        <tissue evidence="4">Leaf</tissue>
    </source>
</reference>
<dbReference type="CDD" id="cd06410">
    <property type="entry name" value="PB1_UP2"/>
    <property type="match status" value="1"/>
</dbReference>
<proteinExistence type="predicted"/>
<dbReference type="InterPro" id="IPR053198">
    <property type="entry name" value="Gynoecium_Dev_Regulator"/>
</dbReference>
<dbReference type="Pfam" id="PF00564">
    <property type="entry name" value="PB1"/>
    <property type="match status" value="1"/>
</dbReference>
<dbReference type="InterPro" id="IPR000270">
    <property type="entry name" value="PB1_dom"/>
</dbReference>
<evidence type="ECO:0000256" key="1">
    <source>
        <dbReference type="SAM" id="Coils"/>
    </source>
</evidence>
<feature type="region of interest" description="Disordered" evidence="2">
    <location>
        <begin position="1"/>
        <end position="37"/>
    </location>
</feature>